<sequence>MKNTCQYFLKMARFLFHKYIFYLRFIKYFLKFILFNEKLIMKIIVMNEYIKSKKCIHETKILPDLIIICFLYRAKAPSE</sequence>
<organism evidence="1 2">
    <name type="scientific">Brachionus plicatilis</name>
    <name type="common">Marine rotifer</name>
    <name type="synonym">Brachionus muelleri</name>
    <dbReference type="NCBI Taxonomy" id="10195"/>
    <lineage>
        <taxon>Eukaryota</taxon>
        <taxon>Metazoa</taxon>
        <taxon>Spiralia</taxon>
        <taxon>Gnathifera</taxon>
        <taxon>Rotifera</taxon>
        <taxon>Eurotatoria</taxon>
        <taxon>Monogononta</taxon>
        <taxon>Pseudotrocha</taxon>
        <taxon>Ploima</taxon>
        <taxon>Brachionidae</taxon>
        <taxon>Brachionus</taxon>
    </lineage>
</organism>
<evidence type="ECO:0000313" key="1">
    <source>
        <dbReference type="EMBL" id="RNA29352.1"/>
    </source>
</evidence>
<proteinExistence type="predicted"/>
<dbReference type="AlphaFoldDB" id="A0A3M7S0S5"/>
<comment type="caution">
    <text evidence="1">The sequence shown here is derived from an EMBL/GenBank/DDBJ whole genome shotgun (WGS) entry which is preliminary data.</text>
</comment>
<dbReference type="Proteomes" id="UP000276133">
    <property type="component" value="Unassembled WGS sequence"/>
</dbReference>
<gene>
    <name evidence="1" type="ORF">BpHYR1_032050</name>
</gene>
<protein>
    <submittedName>
        <fullName evidence="1">Uncharacterized protein</fullName>
    </submittedName>
</protein>
<reference evidence="1 2" key="1">
    <citation type="journal article" date="2018" name="Sci. Rep.">
        <title>Genomic signatures of local adaptation to the degree of environmental predictability in rotifers.</title>
        <authorList>
            <person name="Franch-Gras L."/>
            <person name="Hahn C."/>
            <person name="Garcia-Roger E.M."/>
            <person name="Carmona M.J."/>
            <person name="Serra M."/>
            <person name="Gomez A."/>
        </authorList>
    </citation>
    <scope>NUCLEOTIDE SEQUENCE [LARGE SCALE GENOMIC DNA]</scope>
    <source>
        <strain evidence="1">HYR1</strain>
    </source>
</reference>
<accession>A0A3M7S0S5</accession>
<evidence type="ECO:0000313" key="2">
    <source>
        <dbReference type="Proteomes" id="UP000276133"/>
    </source>
</evidence>
<keyword evidence="2" id="KW-1185">Reference proteome</keyword>
<dbReference type="EMBL" id="REGN01002236">
    <property type="protein sequence ID" value="RNA29352.1"/>
    <property type="molecule type" value="Genomic_DNA"/>
</dbReference>
<name>A0A3M7S0S5_BRAPC</name>